<comment type="caution">
    <text evidence="1">The sequence shown here is derived from an EMBL/GenBank/DDBJ whole genome shotgun (WGS) entry which is preliminary data.</text>
</comment>
<sequence length="68" mass="7748">MRPPFGIGCGISGQRVWRPAVMDVFSIFIFSSVHGIPRVQPNKVQDLEENISVQVKSYSALWIWNTWA</sequence>
<keyword evidence="2" id="KW-1185">Reference proteome</keyword>
<dbReference type="EMBL" id="MU129046">
    <property type="protein sequence ID" value="KAF9508948.1"/>
    <property type="molecule type" value="Genomic_DNA"/>
</dbReference>
<evidence type="ECO:0000313" key="1">
    <source>
        <dbReference type="EMBL" id="KAF9508948.1"/>
    </source>
</evidence>
<evidence type="ECO:0000313" key="2">
    <source>
        <dbReference type="Proteomes" id="UP000886523"/>
    </source>
</evidence>
<proteinExistence type="predicted"/>
<accession>A0A9P6ANC2</accession>
<reference evidence="1" key="1">
    <citation type="journal article" date="2020" name="Nat. Commun.">
        <title>Large-scale genome sequencing of mycorrhizal fungi provides insights into the early evolution of symbiotic traits.</title>
        <authorList>
            <person name="Miyauchi S."/>
            <person name="Kiss E."/>
            <person name="Kuo A."/>
            <person name="Drula E."/>
            <person name="Kohler A."/>
            <person name="Sanchez-Garcia M."/>
            <person name="Morin E."/>
            <person name="Andreopoulos B."/>
            <person name="Barry K.W."/>
            <person name="Bonito G."/>
            <person name="Buee M."/>
            <person name="Carver A."/>
            <person name="Chen C."/>
            <person name="Cichocki N."/>
            <person name="Clum A."/>
            <person name="Culley D."/>
            <person name="Crous P.W."/>
            <person name="Fauchery L."/>
            <person name="Girlanda M."/>
            <person name="Hayes R.D."/>
            <person name="Keri Z."/>
            <person name="LaButti K."/>
            <person name="Lipzen A."/>
            <person name="Lombard V."/>
            <person name="Magnuson J."/>
            <person name="Maillard F."/>
            <person name="Murat C."/>
            <person name="Nolan M."/>
            <person name="Ohm R.A."/>
            <person name="Pangilinan J."/>
            <person name="Pereira M.F."/>
            <person name="Perotto S."/>
            <person name="Peter M."/>
            <person name="Pfister S."/>
            <person name="Riley R."/>
            <person name="Sitrit Y."/>
            <person name="Stielow J.B."/>
            <person name="Szollosi G."/>
            <person name="Zifcakova L."/>
            <person name="Stursova M."/>
            <person name="Spatafora J.W."/>
            <person name="Tedersoo L."/>
            <person name="Vaario L.M."/>
            <person name="Yamada A."/>
            <person name="Yan M."/>
            <person name="Wang P."/>
            <person name="Xu J."/>
            <person name="Bruns T."/>
            <person name="Baldrian P."/>
            <person name="Vilgalys R."/>
            <person name="Dunand C."/>
            <person name="Henrissat B."/>
            <person name="Grigoriev I.V."/>
            <person name="Hibbett D."/>
            <person name="Nagy L.G."/>
            <person name="Martin F.M."/>
        </authorList>
    </citation>
    <scope>NUCLEOTIDE SEQUENCE</scope>
    <source>
        <strain evidence="1">UP504</strain>
    </source>
</reference>
<name>A0A9P6ANC2_9AGAM</name>
<dbReference type="AlphaFoldDB" id="A0A9P6ANC2"/>
<gene>
    <name evidence="1" type="ORF">BS47DRAFT_187144</name>
</gene>
<dbReference type="Proteomes" id="UP000886523">
    <property type="component" value="Unassembled WGS sequence"/>
</dbReference>
<protein>
    <submittedName>
        <fullName evidence="1">Uncharacterized protein</fullName>
    </submittedName>
</protein>
<organism evidence="1 2">
    <name type="scientific">Hydnum rufescens UP504</name>
    <dbReference type="NCBI Taxonomy" id="1448309"/>
    <lineage>
        <taxon>Eukaryota</taxon>
        <taxon>Fungi</taxon>
        <taxon>Dikarya</taxon>
        <taxon>Basidiomycota</taxon>
        <taxon>Agaricomycotina</taxon>
        <taxon>Agaricomycetes</taxon>
        <taxon>Cantharellales</taxon>
        <taxon>Hydnaceae</taxon>
        <taxon>Hydnum</taxon>
    </lineage>
</organism>